<evidence type="ECO:0000313" key="4">
    <source>
        <dbReference type="Proteomes" id="UP001642720"/>
    </source>
</evidence>
<comment type="similarity">
    <text evidence="1">Belongs to the protease inhibitor I9 family.</text>
</comment>
<dbReference type="Pfam" id="PF05922">
    <property type="entry name" value="Inhibitor_I9"/>
    <property type="match status" value="1"/>
</dbReference>
<evidence type="ECO:0000313" key="3">
    <source>
        <dbReference type="EMBL" id="TFA99205.1"/>
    </source>
</evidence>
<name>A0ABY2GTT2_9HYPO</name>
<feature type="domain" description="Inhibitor I9" evidence="2">
    <location>
        <begin position="77"/>
        <end position="144"/>
    </location>
</feature>
<dbReference type="EMBL" id="PPTA01000015">
    <property type="protein sequence ID" value="TFA99205.1"/>
    <property type="molecule type" value="Genomic_DNA"/>
</dbReference>
<accession>A0ABY2GTT2</accession>
<protein>
    <recommendedName>
        <fullName evidence="2">Inhibitor I9 domain-containing protein</fullName>
    </recommendedName>
</protein>
<dbReference type="Proteomes" id="UP001642720">
    <property type="component" value="Unassembled WGS sequence"/>
</dbReference>
<sequence length="145" mass="15604">MAGHVRVPLWRKLRRAAGRGVTYRYLYRRPAGTGAVTTNINTGDGLGLLPASSSISTAITSQRQQFLSTSTAFKMPSYIVTLKEDASDADLAAAKKKATDAGAKITQEYSLIKGFAVEYPEGTVVALDQDPNVQSVEKDHVVTTQ</sequence>
<dbReference type="InterPro" id="IPR010259">
    <property type="entry name" value="S8pro/Inhibitor_I9"/>
</dbReference>
<dbReference type="SUPFAM" id="SSF54897">
    <property type="entry name" value="Protease propeptides/inhibitors"/>
    <property type="match status" value="1"/>
</dbReference>
<evidence type="ECO:0000256" key="1">
    <source>
        <dbReference type="ARBA" id="ARBA00038069"/>
    </source>
</evidence>
<dbReference type="GeneID" id="300580616"/>
<dbReference type="PANTHER" id="PTHR28288:SF2">
    <property type="entry name" value="PROTEASE B INHIBITOR 2"/>
    <property type="match status" value="1"/>
</dbReference>
<dbReference type="InterPro" id="IPR052471">
    <property type="entry name" value="PBI_I9"/>
</dbReference>
<proteinExistence type="inferred from homology"/>
<organism evidence="3 4">
    <name type="scientific">Trichoderma ghanense</name>
    <dbReference type="NCBI Taxonomy" id="65468"/>
    <lineage>
        <taxon>Eukaryota</taxon>
        <taxon>Fungi</taxon>
        <taxon>Dikarya</taxon>
        <taxon>Ascomycota</taxon>
        <taxon>Pezizomycotina</taxon>
        <taxon>Sordariomycetes</taxon>
        <taxon>Hypocreomycetidae</taxon>
        <taxon>Hypocreales</taxon>
        <taxon>Hypocreaceae</taxon>
        <taxon>Trichoderma</taxon>
    </lineage>
</organism>
<dbReference type="InterPro" id="IPR037045">
    <property type="entry name" value="S8pro/Inhibitor_I9_sf"/>
</dbReference>
<dbReference type="Gene3D" id="3.30.70.80">
    <property type="entry name" value="Peptidase S8 propeptide/proteinase inhibitor I9"/>
    <property type="match status" value="1"/>
</dbReference>
<dbReference type="PANTHER" id="PTHR28288">
    <property type="entry name" value="PROTEASE B INHIBITOR 2"/>
    <property type="match status" value="1"/>
</dbReference>
<reference evidence="3 4" key="1">
    <citation type="submission" date="2018-01" db="EMBL/GenBank/DDBJ databases">
        <title>Genome characterization of the sugarcane-associated fungus Trichoderma ghanense CCMA-1212 and their application in lignocelulose bioconversion.</title>
        <authorList>
            <person name="Steindorff A.S."/>
            <person name="Mendes T.D."/>
            <person name="Vilela E.S.D."/>
            <person name="Rodrigues D.S."/>
            <person name="Formighieri E.F."/>
            <person name="Melo I.S."/>
            <person name="Favaro L.C.L."/>
        </authorList>
    </citation>
    <scope>NUCLEOTIDE SEQUENCE [LARGE SCALE GENOMIC DNA]</scope>
    <source>
        <strain evidence="3 4">CCMA-1212</strain>
    </source>
</reference>
<gene>
    <name evidence="3" type="ORF">CCMA1212_009065</name>
</gene>
<evidence type="ECO:0000259" key="2">
    <source>
        <dbReference type="Pfam" id="PF05922"/>
    </source>
</evidence>
<dbReference type="RefSeq" id="XP_073555407.1">
    <property type="nucleotide sequence ID" value="XM_073706166.1"/>
</dbReference>
<keyword evidence="4" id="KW-1185">Reference proteome</keyword>
<comment type="caution">
    <text evidence="3">The sequence shown here is derived from an EMBL/GenBank/DDBJ whole genome shotgun (WGS) entry which is preliminary data.</text>
</comment>